<evidence type="ECO:0000313" key="2">
    <source>
        <dbReference type="EMBL" id="KAK9905138.1"/>
    </source>
</evidence>
<organism evidence="2 3">
    <name type="scientific">Rubus argutus</name>
    <name type="common">Southern blackberry</name>
    <dbReference type="NCBI Taxonomy" id="59490"/>
    <lineage>
        <taxon>Eukaryota</taxon>
        <taxon>Viridiplantae</taxon>
        <taxon>Streptophyta</taxon>
        <taxon>Embryophyta</taxon>
        <taxon>Tracheophyta</taxon>
        <taxon>Spermatophyta</taxon>
        <taxon>Magnoliopsida</taxon>
        <taxon>eudicotyledons</taxon>
        <taxon>Gunneridae</taxon>
        <taxon>Pentapetalae</taxon>
        <taxon>rosids</taxon>
        <taxon>fabids</taxon>
        <taxon>Rosales</taxon>
        <taxon>Rosaceae</taxon>
        <taxon>Rosoideae</taxon>
        <taxon>Rosoideae incertae sedis</taxon>
        <taxon>Rubus</taxon>
    </lineage>
</organism>
<feature type="transmembrane region" description="Helical" evidence="1">
    <location>
        <begin position="33"/>
        <end position="61"/>
    </location>
</feature>
<dbReference type="Proteomes" id="UP001457282">
    <property type="component" value="Unassembled WGS sequence"/>
</dbReference>
<keyword evidence="1" id="KW-0812">Transmembrane</keyword>
<comment type="caution">
    <text evidence="2">The sequence shown here is derived from an EMBL/GenBank/DDBJ whole genome shotgun (WGS) entry which is preliminary data.</text>
</comment>
<accession>A0AAW1VLR5</accession>
<keyword evidence="3" id="KW-1185">Reference proteome</keyword>
<name>A0AAW1VLR5_RUBAR</name>
<dbReference type="AlphaFoldDB" id="A0AAW1VLR5"/>
<protein>
    <submittedName>
        <fullName evidence="2">Uncharacterized protein</fullName>
    </submittedName>
</protein>
<evidence type="ECO:0000313" key="3">
    <source>
        <dbReference type="Proteomes" id="UP001457282"/>
    </source>
</evidence>
<keyword evidence="1" id="KW-0472">Membrane</keyword>
<gene>
    <name evidence="2" type="ORF">M0R45_000474</name>
</gene>
<reference evidence="2 3" key="1">
    <citation type="journal article" date="2023" name="G3 (Bethesda)">
        <title>A chromosome-length genome assembly and annotation of blackberry (Rubus argutus, cv. 'Hillquist').</title>
        <authorList>
            <person name="Bruna T."/>
            <person name="Aryal R."/>
            <person name="Dudchenko O."/>
            <person name="Sargent D.J."/>
            <person name="Mead D."/>
            <person name="Buti M."/>
            <person name="Cavallini A."/>
            <person name="Hytonen T."/>
            <person name="Andres J."/>
            <person name="Pham M."/>
            <person name="Weisz D."/>
            <person name="Mascagni F."/>
            <person name="Usai G."/>
            <person name="Natali L."/>
            <person name="Bassil N."/>
            <person name="Fernandez G.E."/>
            <person name="Lomsadze A."/>
            <person name="Armour M."/>
            <person name="Olukolu B."/>
            <person name="Poorten T."/>
            <person name="Britton C."/>
            <person name="Davik J."/>
            <person name="Ashrafi H."/>
            <person name="Aiden E.L."/>
            <person name="Borodovsky M."/>
            <person name="Worthington M."/>
        </authorList>
    </citation>
    <scope>NUCLEOTIDE SEQUENCE [LARGE SCALE GENOMIC DNA]</scope>
    <source>
        <strain evidence="2">PI 553951</strain>
    </source>
</reference>
<keyword evidence="1" id="KW-1133">Transmembrane helix</keyword>
<proteinExistence type="predicted"/>
<feature type="transmembrane region" description="Helical" evidence="1">
    <location>
        <begin position="82"/>
        <end position="106"/>
    </location>
</feature>
<evidence type="ECO:0000256" key="1">
    <source>
        <dbReference type="SAM" id="Phobius"/>
    </source>
</evidence>
<dbReference type="EMBL" id="JBEDUW010000173">
    <property type="protein sequence ID" value="KAK9905138.1"/>
    <property type="molecule type" value="Genomic_DNA"/>
</dbReference>
<sequence>MEDCVVIRWKIRRDVKAFMQQKPSMNDEYNNNSWAVCGGVLTIVLGLFFLAVGFPIIADLCMKLFRQFRNPDESGKHQGGKMKTICIICRIIVSVIAMLMLAWAIYTGLGF</sequence>